<evidence type="ECO:0000256" key="6">
    <source>
        <dbReference type="ARBA" id="ARBA00022807"/>
    </source>
</evidence>
<feature type="compositionally biased region" description="Basic and acidic residues" evidence="8">
    <location>
        <begin position="390"/>
        <end position="399"/>
    </location>
</feature>
<protein>
    <recommendedName>
        <fullName evidence="7">Ubiquitin carboxyl-terminal hydrolase</fullName>
        <ecNumber evidence="7">3.4.19.12</ecNumber>
    </recommendedName>
</protein>
<evidence type="ECO:0000313" key="13">
    <source>
        <dbReference type="WBParaSite" id="MCU_005820-RC"/>
    </source>
</evidence>
<dbReference type="InterPro" id="IPR044635">
    <property type="entry name" value="UBP14-like"/>
</dbReference>
<dbReference type="InterPro" id="IPR029071">
    <property type="entry name" value="Ubiquitin-like_domsf"/>
</dbReference>
<keyword evidence="3 7" id="KW-0645">Protease</keyword>
<keyword evidence="12" id="KW-1185">Reference proteome</keyword>
<dbReference type="EC" id="3.4.19.12" evidence="7"/>
<accession>A0A0R3UL54</accession>
<dbReference type="InterPro" id="IPR001394">
    <property type="entry name" value="Peptidase_C19_UCH"/>
</dbReference>
<name>A0A0R3UL54_MESCO</name>
<dbReference type="InterPro" id="IPR019954">
    <property type="entry name" value="Ubiquitin_CS"/>
</dbReference>
<keyword evidence="6 7" id="KW-0788">Thiol protease</keyword>
<keyword evidence="5 7" id="KW-0378">Hydrolase</keyword>
<reference evidence="13" key="2">
    <citation type="submission" date="2019-11" db="UniProtKB">
        <authorList>
            <consortium name="WormBaseParasite"/>
        </authorList>
    </citation>
    <scope>IDENTIFICATION</scope>
</reference>
<dbReference type="PROSITE" id="PS50053">
    <property type="entry name" value="UBIQUITIN_2"/>
    <property type="match status" value="1"/>
</dbReference>
<dbReference type="GO" id="GO:0016579">
    <property type="term" value="P:protein deubiquitination"/>
    <property type="evidence" value="ECO:0007669"/>
    <property type="project" value="InterPro"/>
</dbReference>
<evidence type="ECO:0000256" key="5">
    <source>
        <dbReference type="ARBA" id="ARBA00022801"/>
    </source>
</evidence>
<evidence type="ECO:0000259" key="9">
    <source>
        <dbReference type="PROSITE" id="PS50053"/>
    </source>
</evidence>
<dbReference type="SUPFAM" id="SSF54001">
    <property type="entry name" value="Cysteine proteinases"/>
    <property type="match status" value="1"/>
</dbReference>
<dbReference type="Pfam" id="PF00443">
    <property type="entry name" value="UCH"/>
    <property type="match status" value="1"/>
</dbReference>
<dbReference type="WBParaSite" id="MCU_005820-RC">
    <property type="protein sequence ID" value="MCU_005820-RC"/>
    <property type="gene ID" value="MCU_005820"/>
</dbReference>
<evidence type="ECO:0000259" key="10">
    <source>
        <dbReference type="PROSITE" id="PS50235"/>
    </source>
</evidence>
<evidence type="ECO:0000256" key="8">
    <source>
        <dbReference type="SAM" id="MobiDB-lite"/>
    </source>
</evidence>
<proteinExistence type="inferred from homology"/>
<dbReference type="PANTHER" id="PTHR43982">
    <property type="entry name" value="UBIQUITIN CARBOXYL-TERMINAL HYDROLASE"/>
    <property type="match status" value="1"/>
</dbReference>
<dbReference type="PANTHER" id="PTHR43982:SF1">
    <property type="entry name" value="UBIQUITIN CARBOXYL-TERMINAL HYDROLASE 14"/>
    <property type="match status" value="1"/>
</dbReference>
<dbReference type="GO" id="GO:0070628">
    <property type="term" value="F:proteasome binding"/>
    <property type="evidence" value="ECO:0007669"/>
    <property type="project" value="TreeGrafter"/>
</dbReference>
<dbReference type="CDD" id="cd16104">
    <property type="entry name" value="Ubl_USP14_like"/>
    <property type="match status" value="1"/>
</dbReference>
<feature type="domain" description="USP" evidence="10">
    <location>
        <begin position="104"/>
        <end position="490"/>
    </location>
</feature>
<keyword evidence="4 7" id="KW-0833">Ubl conjugation pathway</keyword>
<dbReference type="Proteomes" id="UP000267029">
    <property type="component" value="Unassembled WGS sequence"/>
</dbReference>
<reference evidence="11 12" key="1">
    <citation type="submission" date="2018-10" db="EMBL/GenBank/DDBJ databases">
        <authorList>
            <consortium name="Pathogen Informatics"/>
        </authorList>
    </citation>
    <scope>NUCLEOTIDE SEQUENCE [LARGE SCALE GENOMIC DNA]</scope>
</reference>
<evidence type="ECO:0000256" key="7">
    <source>
        <dbReference type="RuleBase" id="RU366025"/>
    </source>
</evidence>
<comment type="similarity">
    <text evidence="2">Belongs to the peptidase C19 family. USP14/UBP6 subfamily.</text>
</comment>
<dbReference type="InterPro" id="IPR018200">
    <property type="entry name" value="USP_CS"/>
</dbReference>
<dbReference type="SMART" id="SM00213">
    <property type="entry name" value="UBQ"/>
    <property type="match status" value="1"/>
</dbReference>
<dbReference type="InterPro" id="IPR000626">
    <property type="entry name" value="Ubiquitin-like_dom"/>
</dbReference>
<feature type="region of interest" description="Disordered" evidence="8">
    <location>
        <begin position="389"/>
        <end position="409"/>
    </location>
</feature>
<dbReference type="InterPro" id="IPR028889">
    <property type="entry name" value="USP"/>
</dbReference>
<dbReference type="Gene3D" id="3.10.20.90">
    <property type="entry name" value="Phosphatidylinositol 3-kinase Catalytic Subunit, Chain A, domain 1"/>
    <property type="match status" value="1"/>
</dbReference>
<evidence type="ECO:0000256" key="1">
    <source>
        <dbReference type="ARBA" id="ARBA00000707"/>
    </source>
</evidence>
<gene>
    <name evidence="11" type="ORF">MCOS_LOCUS8388</name>
</gene>
<dbReference type="GO" id="GO:0043161">
    <property type="term" value="P:proteasome-mediated ubiquitin-dependent protein catabolic process"/>
    <property type="evidence" value="ECO:0007669"/>
    <property type="project" value="InterPro"/>
</dbReference>
<dbReference type="PROSITE" id="PS50235">
    <property type="entry name" value="USP_3"/>
    <property type="match status" value="1"/>
</dbReference>
<dbReference type="GO" id="GO:0061136">
    <property type="term" value="P:regulation of proteasomal protein catabolic process"/>
    <property type="evidence" value="ECO:0007669"/>
    <property type="project" value="TreeGrafter"/>
</dbReference>
<feature type="domain" description="Ubiquitin-like" evidence="9">
    <location>
        <begin position="4"/>
        <end position="72"/>
    </location>
</feature>
<evidence type="ECO:0000313" key="11">
    <source>
        <dbReference type="EMBL" id="VDD82385.1"/>
    </source>
</evidence>
<dbReference type="EMBL" id="UXSR01005504">
    <property type="protein sequence ID" value="VDD82385.1"/>
    <property type="molecule type" value="Genomic_DNA"/>
</dbReference>
<dbReference type="GO" id="GO:0004843">
    <property type="term" value="F:cysteine-type deubiquitinase activity"/>
    <property type="evidence" value="ECO:0007669"/>
    <property type="project" value="UniProtKB-UniRule"/>
</dbReference>
<dbReference type="PROSITE" id="PS00972">
    <property type="entry name" value="USP_1"/>
    <property type="match status" value="1"/>
</dbReference>
<sequence length="502" mass="56382">MPVYKVNVKWNSKKFNDLEIDTDASPQDFKALLFSLTGVPPDRQKVMMPGGLLGDTSYDKIRLRNGATVMLMGSVDEPPSTTSVESADPVAQVRKDRKKPSLPVGIVNLGNTCYMNSALQLLFTIPEFRAFLKILPAESLSSMNMESRNVVNTLRLTFELLERTNEPVVPFAFLDALHAAFPQFATLERGDSNPIGGISRYQQQDANECWIEIVRVLQQVTLDSSTLSSSQNIPESFGTEGGWNLVSRFLTGRLVSTLTCTEGDEPPQESVDTFSQLSCFIDKDVKYLHTGLRNGLEGTLTKNSESLEREAVYKKVSQISRLPGYLCVQFIRFFYKEKNQINAKVLKDVKFPLSLDLYEFCAKDLQAKLLPQREKARAEDEAEAMAVKARKVDASKEEEPSNPEDNPELYDPYWLSDDLGSSATGLYELQGVLSHQGRKSVGHYVAWIKRRGSWFKMDDQQVSETTDEEILKLSGGGEWHSAYLLLYGPRRVKKTITTPRDA</sequence>
<comment type="catalytic activity">
    <reaction evidence="1 7">
        <text>Thiol-dependent hydrolysis of ester, thioester, amide, peptide and isopeptide bonds formed by the C-terminal Gly of ubiquitin (a 76-residue protein attached to proteins as an intracellular targeting signal).</text>
        <dbReference type="EC" id="3.4.19.12"/>
    </reaction>
</comment>
<dbReference type="PROSITE" id="PS00299">
    <property type="entry name" value="UBIQUITIN_1"/>
    <property type="match status" value="1"/>
</dbReference>
<dbReference type="SUPFAM" id="SSF54236">
    <property type="entry name" value="Ubiquitin-like"/>
    <property type="match status" value="1"/>
</dbReference>
<dbReference type="AlphaFoldDB" id="A0A0R3UL54"/>
<evidence type="ECO:0000256" key="2">
    <source>
        <dbReference type="ARBA" id="ARBA00008739"/>
    </source>
</evidence>
<dbReference type="InterPro" id="IPR038765">
    <property type="entry name" value="Papain-like_cys_pep_sf"/>
</dbReference>
<evidence type="ECO:0000256" key="3">
    <source>
        <dbReference type="ARBA" id="ARBA00022670"/>
    </source>
</evidence>
<dbReference type="Gene3D" id="3.90.70.10">
    <property type="entry name" value="Cysteine proteinases"/>
    <property type="match status" value="1"/>
</dbReference>
<evidence type="ECO:0000256" key="4">
    <source>
        <dbReference type="ARBA" id="ARBA00022786"/>
    </source>
</evidence>
<dbReference type="PROSITE" id="PS00973">
    <property type="entry name" value="USP_2"/>
    <property type="match status" value="1"/>
</dbReference>
<organism evidence="11 12">
    <name type="scientific">Mesocestoides corti</name>
    <name type="common">Flatworm</name>
    <dbReference type="NCBI Taxonomy" id="53468"/>
    <lineage>
        <taxon>Eukaryota</taxon>
        <taxon>Metazoa</taxon>
        <taxon>Spiralia</taxon>
        <taxon>Lophotrochozoa</taxon>
        <taxon>Platyhelminthes</taxon>
        <taxon>Cestoda</taxon>
        <taxon>Eucestoda</taxon>
        <taxon>Cyclophyllidea</taxon>
        <taxon>Mesocestoididae</taxon>
        <taxon>Mesocestoides</taxon>
    </lineage>
</organism>
<dbReference type="STRING" id="53468.A0A0R3UL54"/>
<evidence type="ECO:0000313" key="12">
    <source>
        <dbReference type="Proteomes" id="UP000267029"/>
    </source>
</evidence>
<dbReference type="OrthoDB" id="333239at2759"/>